<dbReference type="GO" id="GO:0005886">
    <property type="term" value="C:plasma membrane"/>
    <property type="evidence" value="ECO:0007669"/>
    <property type="project" value="UniProtKB-SubCell"/>
</dbReference>
<keyword evidence="9" id="KW-0067">ATP-binding</keyword>
<dbReference type="InterPro" id="IPR036890">
    <property type="entry name" value="HATPase_C_sf"/>
</dbReference>
<dbReference type="FunFam" id="3.30.565.10:FF:000006">
    <property type="entry name" value="Sensor histidine kinase WalK"/>
    <property type="match status" value="1"/>
</dbReference>
<dbReference type="FunFam" id="1.10.287.130:FF:000008">
    <property type="entry name" value="Two-component sensor histidine kinase"/>
    <property type="match status" value="1"/>
</dbReference>
<feature type="transmembrane region" description="Helical" evidence="12">
    <location>
        <begin position="173"/>
        <end position="192"/>
    </location>
</feature>
<accession>A0AB35U5K2</accession>
<evidence type="ECO:0000256" key="10">
    <source>
        <dbReference type="ARBA" id="ARBA00023012"/>
    </source>
</evidence>
<dbReference type="EC" id="2.7.13.3" evidence="3"/>
<evidence type="ECO:0000256" key="12">
    <source>
        <dbReference type="SAM" id="Phobius"/>
    </source>
</evidence>
<evidence type="ECO:0000259" key="13">
    <source>
        <dbReference type="PROSITE" id="PS50109"/>
    </source>
</evidence>
<evidence type="ECO:0000256" key="9">
    <source>
        <dbReference type="ARBA" id="ARBA00022840"/>
    </source>
</evidence>
<sequence length="475" mass="53533">MKKKVSLRWKIGRYLIIFAAVLICLLFVFQVGLLEPMYEHSKVDAVKAVGDQIVSEIDSDDLGNVILQEGVQNDVCVSVRYASDTFTMRSQMCDAFENMSVEDTASLIGYAQMSNNKTYYSVQSSLKNSGHGNAFKSIVYARIAKGEQGNAVIMIYSGISPINATISTLTKQLVCISLMILAAVVVLTWLIYHGIARPLSEINNAAKQLPKGEYHCDPKTNQYLEAQELNETLSAAANDIQKADKAKRDLIANVSHDLRTPLTMITGYGEMMRDLPGEKTDENLQVIIDESKRLNNLVNDLLDLSKLQENKIVLQKEDFDLGAMIEIQMRKYDVYKYQDGFVIEQQIEEGTVVNADQKRMEQVFNNFMINAINYSGKNRHIIVRVQKQNDKVRTEVQDFGEGIPADKLKDIWDRYYKIDKEHVRVSQGSGIGLAIVKQILDLHGFPYGVNSEEGKGSTFWFEIPLVKENPNSTDE</sequence>
<evidence type="ECO:0000313" key="14">
    <source>
        <dbReference type="EMBL" id="MDX8419191.1"/>
    </source>
</evidence>
<keyword evidence="5" id="KW-0597">Phosphoprotein</keyword>
<dbReference type="SMART" id="SM00387">
    <property type="entry name" value="HATPase_c"/>
    <property type="match status" value="1"/>
</dbReference>
<keyword evidence="7" id="KW-0547">Nucleotide-binding</keyword>
<dbReference type="InterPro" id="IPR005467">
    <property type="entry name" value="His_kinase_dom"/>
</dbReference>
<keyword evidence="6" id="KW-0808">Transferase</keyword>
<feature type="domain" description="Histidine kinase" evidence="13">
    <location>
        <begin position="253"/>
        <end position="467"/>
    </location>
</feature>
<name>A0AB35U5K2_9FIRM</name>
<dbReference type="InterPro" id="IPR003661">
    <property type="entry name" value="HisK_dim/P_dom"/>
</dbReference>
<evidence type="ECO:0000256" key="2">
    <source>
        <dbReference type="ARBA" id="ARBA00004236"/>
    </source>
</evidence>
<dbReference type="PANTHER" id="PTHR45453:SF1">
    <property type="entry name" value="PHOSPHATE REGULON SENSOR PROTEIN PHOR"/>
    <property type="match status" value="1"/>
</dbReference>
<keyword evidence="12" id="KW-0812">Transmembrane</keyword>
<dbReference type="InterPro" id="IPR036097">
    <property type="entry name" value="HisK_dim/P_sf"/>
</dbReference>
<comment type="catalytic activity">
    <reaction evidence="1">
        <text>ATP + protein L-histidine = ADP + protein N-phospho-L-histidine.</text>
        <dbReference type="EC" id="2.7.13.3"/>
    </reaction>
</comment>
<dbReference type="Gene3D" id="6.10.340.10">
    <property type="match status" value="1"/>
</dbReference>
<keyword evidence="11 12" id="KW-0472">Membrane</keyword>
<dbReference type="GO" id="GO:0000155">
    <property type="term" value="F:phosphorelay sensor kinase activity"/>
    <property type="evidence" value="ECO:0007669"/>
    <property type="project" value="InterPro"/>
</dbReference>
<feature type="transmembrane region" description="Helical" evidence="12">
    <location>
        <begin position="12"/>
        <end position="34"/>
    </location>
</feature>
<dbReference type="GO" id="GO:0016036">
    <property type="term" value="P:cellular response to phosphate starvation"/>
    <property type="evidence" value="ECO:0007669"/>
    <property type="project" value="TreeGrafter"/>
</dbReference>
<organism evidence="14 15">
    <name type="scientific">Grylomicrobium aquisgranensis</name>
    <dbReference type="NCBI Taxonomy" id="2926318"/>
    <lineage>
        <taxon>Bacteria</taxon>
        <taxon>Bacillati</taxon>
        <taxon>Bacillota</taxon>
        <taxon>Erysipelotrichia</taxon>
        <taxon>Erysipelotrichales</taxon>
        <taxon>Erysipelotrichaceae</taxon>
        <taxon>Grylomicrobium</taxon>
    </lineage>
</organism>
<comment type="subcellular location">
    <subcellularLocation>
        <location evidence="2">Cell membrane</location>
    </subcellularLocation>
</comment>
<dbReference type="GO" id="GO:0004721">
    <property type="term" value="F:phosphoprotein phosphatase activity"/>
    <property type="evidence" value="ECO:0007669"/>
    <property type="project" value="TreeGrafter"/>
</dbReference>
<dbReference type="Pfam" id="PF02518">
    <property type="entry name" value="HATPase_c"/>
    <property type="match status" value="1"/>
</dbReference>
<protein>
    <recommendedName>
        <fullName evidence="3">histidine kinase</fullName>
        <ecNumber evidence="3">2.7.13.3</ecNumber>
    </recommendedName>
</protein>
<evidence type="ECO:0000256" key="7">
    <source>
        <dbReference type="ARBA" id="ARBA00022741"/>
    </source>
</evidence>
<evidence type="ECO:0000256" key="4">
    <source>
        <dbReference type="ARBA" id="ARBA00022475"/>
    </source>
</evidence>
<dbReference type="CDD" id="cd00082">
    <property type="entry name" value="HisKA"/>
    <property type="match status" value="1"/>
</dbReference>
<dbReference type="InterPro" id="IPR003594">
    <property type="entry name" value="HATPase_dom"/>
</dbReference>
<keyword evidence="12" id="KW-1133">Transmembrane helix</keyword>
<dbReference type="RefSeq" id="WP_370595682.1">
    <property type="nucleotide sequence ID" value="NZ_JALBUR010000006.1"/>
</dbReference>
<comment type="caution">
    <text evidence="14">The sequence shown here is derived from an EMBL/GenBank/DDBJ whole genome shotgun (WGS) entry which is preliminary data.</text>
</comment>
<evidence type="ECO:0000256" key="6">
    <source>
        <dbReference type="ARBA" id="ARBA00022679"/>
    </source>
</evidence>
<dbReference type="Gene3D" id="1.10.287.130">
    <property type="match status" value="1"/>
</dbReference>
<dbReference type="InterPro" id="IPR050351">
    <property type="entry name" value="BphY/WalK/GraS-like"/>
</dbReference>
<evidence type="ECO:0000256" key="1">
    <source>
        <dbReference type="ARBA" id="ARBA00000085"/>
    </source>
</evidence>
<dbReference type="Pfam" id="PF00512">
    <property type="entry name" value="HisKA"/>
    <property type="match status" value="1"/>
</dbReference>
<evidence type="ECO:0000256" key="8">
    <source>
        <dbReference type="ARBA" id="ARBA00022777"/>
    </source>
</evidence>
<dbReference type="EMBL" id="JALBUR010000006">
    <property type="protein sequence ID" value="MDX8419191.1"/>
    <property type="molecule type" value="Genomic_DNA"/>
</dbReference>
<evidence type="ECO:0000313" key="15">
    <source>
        <dbReference type="Proteomes" id="UP001286174"/>
    </source>
</evidence>
<dbReference type="PROSITE" id="PS50109">
    <property type="entry name" value="HIS_KIN"/>
    <property type="match status" value="1"/>
</dbReference>
<evidence type="ECO:0000256" key="3">
    <source>
        <dbReference type="ARBA" id="ARBA00012438"/>
    </source>
</evidence>
<dbReference type="SMART" id="SM00388">
    <property type="entry name" value="HisKA"/>
    <property type="match status" value="1"/>
</dbReference>
<dbReference type="SUPFAM" id="SSF55874">
    <property type="entry name" value="ATPase domain of HSP90 chaperone/DNA topoisomerase II/histidine kinase"/>
    <property type="match status" value="1"/>
</dbReference>
<dbReference type="PANTHER" id="PTHR45453">
    <property type="entry name" value="PHOSPHATE REGULON SENSOR PROTEIN PHOR"/>
    <property type="match status" value="1"/>
</dbReference>
<keyword evidence="4" id="KW-1003">Cell membrane</keyword>
<gene>
    <name evidence="14" type="ORF">MOZ60_03680</name>
</gene>
<dbReference type="InterPro" id="IPR004358">
    <property type="entry name" value="Sig_transdc_His_kin-like_C"/>
</dbReference>
<dbReference type="Gene3D" id="3.30.565.10">
    <property type="entry name" value="Histidine kinase-like ATPase, C-terminal domain"/>
    <property type="match status" value="1"/>
</dbReference>
<dbReference type="SUPFAM" id="SSF47384">
    <property type="entry name" value="Homodimeric domain of signal transducing histidine kinase"/>
    <property type="match status" value="1"/>
</dbReference>
<keyword evidence="10" id="KW-0902">Two-component regulatory system</keyword>
<proteinExistence type="predicted"/>
<reference evidence="14 15" key="1">
    <citation type="submission" date="2022-03" db="EMBL/GenBank/DDBJ databases">
        <title>Novel taxa within the pig intestine.</title>
        <authorList>
            <person name="Wylensek D."/>
            <person name="Bishof K."/>
            <person name="Afrizal A."/>
            <person name="Clavel T."/>
        </authorList>
    </citation>
    <scope>NUCLEOTIDE SEQUENCE [LARGE SCALE GENOMIC DNA]</scope>
    <source>
        <strain evidence="14 15">CLA-KB-P133</strain>
    </source>
</reference>
<dbReference type="AlphaFoldDB" id="A0AB35U5K2"/>
<dbReference type="CDD" id="cd00075">
    <property type="entry name" value="HATPase"/>
    <property type="match status" value="1"/>
</dbReference>
<dbReference type="Proteomes" id="UP001286174">
    <property type="component" value="Unassembled WGS sequence"/>
</dbReference>
<keyword evidence="15" id="KW-1185">Reference proteome</keyword>
<evidence type="ECO:0000256" key="11">
    <source>
        <dbReference type="ARBA" id="ARBA00023136"/>
    </source>
</evidence>
<keyword evidence="8 14" id="KW-0418">Kinase</keyword>
<dbReference type="PRINTS" id="PR00344">
    <property type="entry name" value="BCTRLSENSOR"/>
</dbReference>
<evidence type="ECO:0000256" key="5">
    <source>
        <dbReference type="ARBA" id="ARBA00022553"/>
    </source>
</evidence>
<dbReference type="GO" id="GO:0005524">
    <property type="term" value="F:ATP binding"/>
    <property type="evidence" value="ECO:0007669"/>
    <property type="project" value="UniProtKB-KW"/>
</dbReference>